<dbReference type="CDD" id="cd05233">
    <property type="entry name" value="SDR_c"/>
    <property type="match status" value="1"/>
</dbReference>
<dbReference type="InterPro" id="IPR036291">
    <property type="entry name" value="NAD(P)-bd_dom_sf"/>
</dbReference>
<keyword evidence="2" id="KW-0560">Oxidoreductase</keyword>
<dbReference type="Gene3D" id="3.40.50.720">
    <property type="entry name" value="NAD(P)-binding Rossmann-like Domain"/>
    <property type="match status" value="1"/>
</dbReference>
<organism evidence="4 5">
    <name type="scientific">Sporothrix bragantina</name>
    <dbReference type="NCBI Taxonomy" id="671064"/>
    <lineage>
        <taxon>Eukaryota</taxon>
        <taxon>Fungi</taxon>
        <taxon>Dikarya</taxon>
        <taxon>Ascomycota</taxon>
        <taxon>Pezizomycotina</taxon>
        <taxon>Sordariomycetes</taxon>
        <taxon>Sordariomycetidae</taxon>
        <taxon>Ophiostomatales</taxon>
        <taxon>Ophiostomataceae</taxon>
        <taxon>Sporothrix</taxon>
    </lineage>
</organism>
<proteinExistence type="inferred from homology"/>
<name>A0ABP0CY75_9PEZI</name>
<protein>
    <submittedName>
        <fullName evidence="4">Uncharacterized protein</fullName>
    </submittedName>
</protein>
<evidence type="ECO:0000256" key="1">
    <source>
        <dbReference type="ARBA" id="ARBA00006484"/>
    </source>
</evidence>
<dbReference type="Proteomes" id="UP001642406">
    <property type="component" value="Unassembled WGS sequence"/>
</dbReference>
<dbReference type="EMBL" id="CAWUHC010000174">
    <property type="protein sequence ID" value="CAK7237103.1"/>
    <property type="molecule type" value="Genomic_DNA"/>
</dbReference>
<evidence type="ECO:0000256" key="2">
    <source>
        <dbReference type="ARBA" id="ARBA00023002"/>
    </source>
</evidence>
<gene>
    <name evidence="4" type="ORF">SBRCBS47491_009863</name>
</gene>
<dbReference type="SUPFAM" id="SSF51735">
    <property type="entry name" value="NAD(P)-binding Rossmann-fold domains"/>
    <property type="match status" value="1"/>
</dbReference>
<dbReference type="InterPro" id="IPR002347">
    <property type="entry name" value="SDR_fam"/>
</dbReference>
<feature type="region of interest" description="Disordered" evidence="3">
    <location>
        <begin position="150"/>
        <end position="170"/>
    </location>
</feature>
<keyword evidence="5" id="KW-1185">Reference proteome</keyword>
<comment type="caution">
    <text evidence="4">The sequence shown here is derived from an EMBL/GenBank/DDBJ whole genome shotgun (WGS) entry which is preliminary data.</text>
</comment>
<feature type="compositionally biased region" description="Low complexity" evidence="3">
    <location>
        <begin position="152"/>
        <end position="170"/>
    </location>
</feature>
<reference evidence="4 5" key="1">
    <citation type="submission" date="2024-01" db="EMBL/GenBank/DDBJ databases">
        <authorList>
            <person name="Allen C."/>
            <person name="Tagirdzhanova G."/>
        </authorList>
    </citation>
    <scope>NUCLEOTIDE SEQUENCE [LARGE SCALE GENOMIC DNA]</scope>
</reference>
<evidence type="ECO:0000313" key="5">
    <source>
        <dbReference type="Proteomes" id="UP001642406"/>
    </source>
</evidence>
<dbReference type="Pfam" id="PF13561">
    <property type="entry name" value="adh_short_C2"/>
    <property type="match status" value="1"/>
</dbReference>
<accession>A0ABP0CY75</accession>
<evidence type="ECO:0000256" key="3">
    <source>
        <dbReference type="SAM" id="MobiDB-lite"/>
    </source>
</evidence>
<sequence>MGYATAVLLASRGAKVSIADINAAGLESVKAEIEGAAGAAMITQCDIRDSSAVRKWISATVEAWGPLDGVANIGAVIGRQIMRDTVAEIEEEDWDFVIDPTPLPACPPPCLLGMGVPNTTDQRIQFALLVRPAGPKRPVQTLPIAHVVTHRSSSNASAPAAAESSVPRSG</sequence>
<evidence type="ECO:0000313" key="4">
    <source>
        <dbReference type="EMBL" id="CAK7237103.1"/>
    </source>
</evidence>
<dbReference type="PANTHER" id="PTHR24321">
    <property type="entry name" value="DEHYDROGENASES, SHORT CHAIN"/>
    <property type="match status" value="1"/>
</dbReference>
<dbReference type="PANTHER" id="PTHR24321:SF8">
    <property type="entry name" value="ESTRADIOL 17-BETA-DEHYDROGENASE 8-RELATED"/>
    <property type="match status" value="1"/>
</dbReference>
<comment type="similarity">
    <text evidence="1">Belongs to the short-chain dehydrogenases/reductases (SDR) family.</text>
</comment>